<evidence type="ECO:0000256" key="3">
    <source>
        <dbReference type="ARBA" id="ARBA00022723"/>
    </source>
</evidence>
<keyword evidence="4" id="KW-0560">Oxidoreductase</keyword>
<dbReference type="Gene3D" id="1.10.630.10">
    <property type="entry name" value="Cytochrome P450"/>
    <property type="match status" value="1"/>
</dbReference>
<dbReference type="InterPro" id="IPR050651">
    <property type="entry name" value="Plant_Cytochrome_P450_Monoox"/>
</dbReference>
<dbReference type="PRINTS" id="PR00463">
    <property type="entry name" value="EP450I"/>
</dbReference>
<name>A0A6P6BAL2_DURZI</name>
<dbReference type="GO" id="GO:0004497">
    <property type="term" value="F:monooxygenase activity"/>
    <property type="evidence" value="ECO:0007669"/>
    <property type="project" value="UniProtKB-KW"/>
</dbReference>
<evidence type="ECO:0000256" key="2">
    <source>
        <dbReference type="ARBA" id="ARBA00022617"/>
    </source>
</evidence>
<sequence>MWKHYDRPFAFLARITGEIQNVETRSPLFKNQLNAIQIKMELAMSNFLNHLVLKKVRAELDAFLGYKQLLDETDLPKLQYQQNTIVENLRLYPTTPVITPHMSSDCCTVGGYSIPPKTILLVNAWAIHRDNKLWDDPTCFNPERFDTAEVNAYKLLPFGLGRRAFPGMGLANRIIGLTLGSLIQCFEWERINEKPINMVEGTGGLAMPQNEPLEALCKVRSVMDNIVAIA</sequence>
<keyword evidence="7" id="KW-1185">Reference proteome</keyword>
<dbReference type="SUPFAM" id="SSF48264">
    <property type="entry name" value="Cytochrome P450"/>
    <property type="match status" value="1"/>
</dbReference>
<dbReference type="InterPro" id="IPR001128">
    <property type="entry name" value="Cyt_P450"/>
</dbReference>
<dbReference type="Pfam" id="PF00067">
    <property type="entry name" value="p450"/>
    <property type="match status" value="1"/>
</dbReference>
<evidence type="ECO:0000256" key="4">
    <source>
        <dbReference type="ARBA" id="ARBA00023002"/>
    </source>
</evidence>
<dbReference type="GO" id="GO:0005506">
    <property type="term" value="F:iron ion binding"/>
    <property type="evidence" value="ECO:0007669"/>
    <property type="project" value="InterPro"/>
</dbReference>
<reference evidence="8" key="1">
    <citation type="submission" date="2025-08" db="UniProtKB">
        <authorList>
            <consortium name="RefSeq"/>
        </authorList>
    </citation>
    <scope>IDENTIFICATION</scope>
    <source>
        <tissue evidence="8">Fruit stalk</tissue>
    </source>
</reference>
<dbReference type="RefSeq" id="XP_022774127.1">
    <property type="nucleotide sequence ID" value="XM_022918392.1"/>
</dbReference>
<dbReference type="PANTHER" id="PTHR47947:SF24">
    <property type="entry name" value="ISOFLAVONE 2'-HYDROXYLASE-LIKE"/>
    <property type="match status" value="1"/>
</dbReference>
<keyword evidence="3" id="KW-0479">Metal-binding</keyword>
<protein>
    <submittedName>
        <fullName evidence="8">Cytochrome P450 81D1-like</fullName>
    </submittedName>
</protein>
<dbReference type="GO" id="GO:0016705">
    <property type="term" value="F:oxidoreductase activity, acting on paired donors, with incorporation or reduction of molecular oxygen"/>
    <property type="evidence" value="ECO:0007669"/>
    <property type="project" value="InterPro"/>
</dbReference>
<dbReference type="AlphaFoldDB" id="A0A6P6BAL2"/>
<keyword evidence="2" id="KW-0349">Heme</keyword>
<dbReference type="InterPro" id="IPR002401">
    <property type="entry name" value="Cyt_P450_E_grp-I"/>
</dbReference>
<dbReference type="GO" id="GO:0020037">
    <property type="term" value="F:heme binding"/>
    <property type="evidence" value="ECO:0007669"/>
    <property type="project" value="InterPro"/>
</dbReference>
<accession>A0A6P6BAL2</accession>
<evidence type="ECO:0000313" key="7">
    <source>
        <dbReference type="Proteomes" id="UP000515121"/>
    </source>
</evidence>
<comment type="similarity">
    <text evidence="1">Belongs to the cytochrome P450 family.</text>
</comment>
<evidence type="ECO:0000313" key="8">
    <source>
        <dbReference type="RefSeq" id="XP_022774127.1"/>
    </source>
</evidence>
<dbReference type="OrthoDB" id="2789670at2759"/>
<dbReference type="InterPro" id="IPR036396">
    <property type="entry name" value="Cyt_P450_sf"/>
</dbReference>
<dbReference type="Proteomes" id="UP000515121">
    <property type="component" value="Unplaced"/>
</dbReference>
<dbReference type="PANTHER" id="PTHR47947">
    <property type="entry name" value="CYTOCHROME P450 82C3-RELATED"/>
    <property type="match status" value="1"/>
</dbReference>
<keyword evidence="6" id="KW-0503">Monooxygenase</keyword>
<gene>
    <name evidence="8" type="primary">LOC111316443</name>
</gene>
<keyword evidence="5" id="KW-0408">Iron</keyword>
<evidence type="ECO:0000256" key="5">
    <source>
        <dbReference type="ARBA" id="ARBA00023004"/>
    </source>
</evidence>
<proteinExistence type="inferred from homology"/>
<dbReference type="KEGG" id="dzi:111316443"/>
<evidence type="ECO:0000256" key="1">
    <source>
        <dbReference type="ARBA" id="ARBA00010617"/>
    </source>
</evidence>
<organism evidence="7 8">
    <name type="scientific">Durio zibethinus</name>
    <name type="common">Durian</name>
    <dbReference type="NCBI Taxonomy" id="66656"/>
    <lineage>
        <taxon>Eukaryota</taxon>
        <taxon>Viridiplantae</taxon>
        <taxon>Streptophyta</taxon>
        <taxon>Embryophyta</taxon>
        <taxon>Tracheophyta</taxon>
        <taxon>Spermatophyta</taxon>
        <taxon>Magnoliopsida</taxon>
        <taxon>eudicotyledons</taxon>
        <taxon>Gunneridae</taxon>
        <taxon>Pentapetalae</taxon>
        <taxon>rosids</taxon>
        <taxon>malvids</taxon>
        <taxon>Malvales</taxon>
        <taxon>Malvaceae</taxon>
        <taxon>Helicteroideae</taxon>
        <taxon>Durio</taxon>
    </lineage>
</organism>
<dbReference type="GeneID" id="111316443"/>
<evidence type="ECO:0000256" key="6">
    <source>
        <dbReference type="ARBA" id="ARBA00023033"/>
    </source>
</evidence>